<evidence type="ECO:0000256" key="2">
    <source>
        <dbReference type="SAM" id="Phobius"/>
    </source>
</evidence>
<gene>
    <name evidence="3" type="ORF">ALTATR162_LOCUS6696</name>
</gene>
<feature type="region of interest" description="Disordered" evidence="1">
    <location>
        <begin position="25"/>
        <end position="44"/>
    </location>
</feature>
<dbReference type="EMBL" id="CAJRGZ010000019">
    <property type="protein sequence ID" value="CAG5164786.1"/>
    <property type="molecule type" value="Genomic_DNA"/>
</dbReference>
<accession>A0A8J2IBS5</accession>
<dbReference type="OrthoDB" id="3903561at2759"/>
<feature type="compositionally biased region" description="Polar residues" evidence="1">
    <location>
        <begin position="1"/>
        <end position="11"/>
    </location>
</feature>
<keyword evidence="2" id="KW-0472">Membrane</keyword>
<dbReference type="Proteomes" id="UP000676310">
    <property type="component" value="Unassembled WGS sequence"/>
</dbReference>
<sequence>MKTQSQFSVVRQDTDDDPRRSIELLAVADHHSDSKPDTPRQWPQKDRMATLREKWLPFPWRVTFVVLALPLALAGIVVLAAAAETASQSYIMGRDCYPNGLWKEATGATWRIMDSSYFFTPNLSFGAMTFTQVKVIDIAWDLIIGRGGQLLLAWANYRVFNEWLVYHMEMHHTSYKLYAAVAFETTTMGTLGVLGKEFLAFGAGTWKRLFRWLAILSMLLSTFYVISFPTLMAAMTGYIATYKPYIEDSDQNLLEWSQVKQVAYIINDAHRLNGFDGPLIATTDDEPLVRAIGDHFNQFQNWTSTLELNGMPVPTFGFNITDGVRNPNLTCEFLLEGVKTSLFRSLQITVFDDEYRGLNSGIALKENLAYQYAFEKRPDTEHSYNATYLLEHGSCKPSETYQWGFSYIFLFMVSIFNFLWVCIMVGMWLDTRRGSRMYGSGRRPGLLRSIMDYSAAIREELGSEADHLEENELRERLKQSSGALVVEKTELRVTRTSTGVETRKGGWKRSLTKGSTF</sequence>
<feature type="region of interest" description="Disordered" evidence="1">
    <location>
        <begin position="1"/>
        <end position="20"/>
    </location>
</feature>
<dbReference type="GeneID" id="67018613"/>
<evidence type="ECO:0000313" key="3">
    <source>
        <dbReference type="EMBL" id="CAG5164786.1"/>
    </source>
</evidence>
<evidence type="ECO:0000313" key="4">
    <source>
        <dbReference type="Proteomes" id="UP000676310"/>
    </source>
</evidence>
<comment type="caution">
    <text evidence="3">The sequence shown here is derived from an EMBL/GenBank/DDBJ whole genome shotgun (WGS) entry which is preliminary data.</text>
</comment>
<keyword evidence="2" id="KW-0812">Transmembrane</keyword>
<organism evidence="3 4">
    <name type="scientific">Alternaria atra</name>
    <dbReference type="NCBI Taxonomy" id="119953"/>
    <lineage>
        <taxon>Eukaryota</taxon>
        <taxon>Fungi</taxon>
        <taxon>Dikarya</taxon>
        <taxon>Ascomycota</taxon>
        <taxon>Pezizomycotina</taxon>
        <taxon>Dothideomycetes</taxon>
        <taxon>Pleosporomycetidae</taxon>
        <taxon>Pleosporales</taxon>
        <taxon>Pleosporineae</taxon>
        <taxon>Pleosporaceae</taxon>
        <taxon>Alternaria</taxon>
        <taxon>Alternaria sect. Ulocladioides</taxon>
    </lineage>
</organism>
<keyword evidence="4" id="KW-1185">Reference proteome</keyword>
<feature type="transmembrane region" description="Helical" evidence="2">
    <location>
        <begin position="212"/>
        <end position="240"/>
    </location>
</feature>
<protein>
    <submittedName>
        <fullName evidence="3">Uncharacterized protein</fullName>
    </submittedName>
</protein>
<dbReference type="AlphaFoldDB" id="A0A8J2IBS5"/>
<reference evidence="3" key="1">
    <citation type="submission" date="2021-05" db="EMBL/GenBank/DDBJ databases">
        <authorList>
            <person name="Stam R."/>
        </authorList>
    </citation>
    <scope>NUCLEOTIDE SEQUENCE</scope>
    <source>
        <strain evidence="3">CS162</strain>
    </source>
</reference>
<evidence type="ECO:0000256" key="1">
    <source>
        <dbReference type="SAM" id="MobiDB-lite"/>
    </source>
</evidence>
<keyword evidence="2" id="KW-1133">Transmembrane helix</keyword>
<name>A0A8J2IBS5_9PLEO</name>
<proteinExistence type="predicted"/>
<feature type="transmembrane region" description="Helical" evidence="2">
    <location>
        <begin position="58"/>
        <end position="82"/>
    </location>
</feature>
<feature type="transmembrane region" description="Helical" evidence="2">
    <location>
        <begin position="407"/>
        <end position="429"/>
    </location>
</feature>
<dbReference type="RefSeq" id="XP_043170253.1">
    <property type="nucleotide sequence ID" value="XM_043314318.1"/>
</dbReference>